<reference evidence="3 4" key="1">
    <citation type="submission" date="2015-10" db="EMBL/GenBank/DDBJ databases">
        <title>Draft genome sequence of Streptomyces yokosukanensis DSM 40224, type strain for the species Streptomyces yokosukanensis.</title>
        <authorList>
            <person name="Ruckert C."/>
            <person name="Winkler A."/>
            <person name="Kalinowski J."/>
            <person name="Kampfer P."/>
            <person name="Glaeser S."/>
        </authorList>
    </citation>
    <scope>NUCLEOTIDE SEQUENCE [LARGE SCALE GENOMIC DNA]</scope>
    <source>
        <strain evidence="3 4">DSM 40224</strain>
    </source>
</reference>
<accession>A0A101NS59</accession>
<dbReference type="Proteomes" id="UP000053127">
    <property type="component" value="Unassembled WGS sequence"/>
</dbReference>
<dbReference type="GO" id="GO:0008270">
    <property type="term" value="F:zinc ion binding"/>
    <property type="evidence" value="ECO:0007669"/>
    <property type="project" value="UniProtKB-KW"/>
</dbReference>
<dbReference type="EMBL" id="LMWN01000079">
    <property type="protein sequence ID" value="KUM98057.1"/>
    <property type="molecule type" value="Genomic_DNA"/>
</dbReference>
<dbReference type="PANTHER" id="PTHR24104">
    <property type="entry name" value="E3 UBIQUITIN-PROTEIN LIGASE NHLRC1-RELATED"/>
    <property type="match status" value="1"/>
</dbReference>
<dbReference type="InterPro" id="IPR011042">
    <property type="entry name" value="6-blade_b-propeller_TolB-like"/>
</dbReference>
<dbReference type="OrthoDB" id="9762443at2"/>
<evidence type="ECO:0008006" key="5">
    <source>
        <dbReference type="Google" id="ProtNLM"/>
    </source>
</evidence>
<proteinExistence type="predicted"/>
<evidence type="ECO:0000313" key="3">
    <source>
        <dbReference type="EMBL" id="KUM98057.1"/>
    </source>
</evidence>
<dbReference type="RefSeq" id="WP_067136318.1">
    <property type="nucleotide sequence ID" value="NZ_KQ948236.1"/>
</dbReference>
<sequence>MKRETLDQFRLVRQWGIEHPADSDASPLAFPFLGQRTADGTYLIVDRRLPENRLIEVSAEGETVWSLSAPPRMNFAHRIGTESVLFCQGTDLYWADRSGRRTLHRPLPVTRAFNCGSVLDDRLLLAGDDGILLLTLDGTLLRHLKPSEDSFIEPSDVQLLPSGNILMSDALTCCAIELDEYGRRVRIFGQWRRPGLRHGRVGAPYSACRLRDGRTIVADWRGSRLAEFDTDGRWVRDLPGIGRGLTAGPSYVRQLPDGDLLVTETVHRRLVVRSIEGEVRWEYGPRTLPRHTLSFPRTVEPLRASDDLLVCDTYADRVVSIDPSGAERWAFGEGMGLNLPRSARQGEDGRIALSDGLNGRVLVLDDLGQVTREVDKVSSDGLPVRLMDPHYAELLPGGVLLIVDSDLERVLLVGEDDTVLRQWGAGEERLSDPHQACLLADGGIVVADSANDRVVEFDPDGNLRYQIARTALTGTGDHRPLLYPRFAMPMPDGSGALLIVDTDACRLTAATRAGERLWSVGPVLDIEAIPAAVPELRVPKYAAFGQHGRILVADYLNSRIAELTSRPEPLEGPAEHDV</sequence>
<comment type="caution">
    <text evidence="3">The sequence shown here is derived from an EMBL/GenBank/DDBJ whole genome shotgun (WGS) entry which is preliminary data.</text>
</comment>
<name>A0A101NS59_9ACTN</name>
<dbReference type="InterPro" id="IPR050952">
    <property type="entry name" value="TRIM-NHL_E3_ligases"/>
</dbReference>
<organism evidence="3 4">
    <name type="scientific">Streptomyces yokosukanensis</name>
    <dbReference type="NCBI Taxonomy" id="67386"/>
    <lineage>
        <taxon>Bacteria</taxon>
        <taxon>Bacillati</taxon>
        <taxon>Actinomycetota</taxon>
        <taxon>Actinomycetes</taxon>
        <taxon>Kitasatosporales</taxon>
        <taxon>Streptomycetaceae</taxon>
        <taxon>Streptomyces</taxon>
    </lineage>
</organism>
<gene>
    <name evidence="3" type="ORF">AQI95_41450</name>
</gene>
<dbReference type="Gene3D" id="2.120.10.30">
    <property type="entry name" value="TolB, C-terminal domain"/>
    <property type="match status" value="2"/>
</dbReference>
<dbReference type="PROSITE" id="PS51125">
    <property type="entry name" value="NHL"/>
    <property type="match status" value="1"/>
</dbReference>
<protein>
    <recommendedName>
        <fullName evidence="5">SMP-30/Gluconolactonase/LRE-like region domain-containing protein</fullName>
    </recommendedName>
</protein>
<dbReference type="PANTHER" id="PTHR24104:SF25">
    <property type="entry name" value="PROTEIN LIN-41"/>
    <property type="match status" value="1"/>
</dbReference>
<dbReference type="AlphaFoldDB" id="A0A101NS59"/>
<keyword evidence="4" id="KW-1185">Reference proteome</keyword>
<dbReference type="InterPro" id="IPR001258">
    <property type="entry name" value="NHL_repeat"/>
</dbReference>
<dbReference type="CDD" id="cd05819">
    <property type="entry name" value="NHL"/>
    <property type="match status" value="1"/>
</dbReference>
<feature type="repeat" description="NHL" evidence="2">
    <location>
        <begin position="417"/>
        <end position="460"/>
    </location>
</feature>
<evidence type="ECO:0000256" key="1">
    <source>
        <dbReference type="ARBA" id="ARBA00022737"/>
    </source>
</evidence>
<keyword evidence="1" id="KW-0677">Repeat</keyword>
<evidence type="ECO:0000313" key="4">
    <source>
        <dbReference type="Proteomes" id="UP000053127"/>
    </source>
</evidence>
<dbReference type="STRING" id="67386.AQI95_41450"/>
<evidence type="ECO:0000256" key="2">
    <source>
        <dbReference type="PROSITE-ProRule" id="PRU00504"/>
    </source>
</evidence>
<dbReference type="SUPFAM" id="SSF63829">
    <property type="entry name" value="Calcium-dependent phosphotriesterase"/>
    <property type="match status" value="2"/>
</dbReference>